<gene>
    <name evidence="1" type="ordered locus">KPHS_18470</name>
</gene>
<accession>A0A0H3GL39</accession>
<organism evidence="1 2">
    <name type="scientific">Klebsiella pneumoniae subsp. pneumoniae (strain HS11286)</name>
    <dbReference type="NCBI Taxonomy" id="1125630"/>
    <lineage>
        <taxon>Bacteria</taxon>
        <taxon>Pseudomonadati</taxon>
        <taxon>Pseudomonadota</taxon>
        <taxon>Gammaproteobacteria</taxon>
        <taxon>Enterobacterales</taxon>
        <taxon>Enterobacteriaceae</taxon>
        <taxon>Klebsiella/Raoultella group</taxon>
        <taxon>Klebsiella</taxon>
        <taxon>Klebsiella pneumoniae complex</taxon>
    </lineage>
</organism>
<dbReference type="KEGG" id="kpm:KPHS_18470"/>
<keyword evidence="2" id="KW-1185">Reference proteome</keyword>
<dbReference type="HOGENOM" id="CLU_3344728_0_0_6"/>
<dbReference type="RefSeq" id="YP_005226147.1">
    <property type="nucleotide sequence ID" value="NC_016845.1"/>
</dbReference>
<name>A0A0H3GL39_KLEPH</name>
<dbReference type="STRING" id="1125630.KPHS_18470"/>
<dbReference type="RefSeq" id="WP_014342977.1">
    <property type="nucleotide sequence ID" value="NC_016845.1"/>
</dbReference>
<dbReference type="AlphaFoldDB" id="A0A0H3GL39"/>
<proteinExistence type="predicted"/>
<evidence type="ECO:0000313" key="1">
    <source>
        <dbReference type="EMBL" id="AEW60545.1"/>
    </source>
</evidence>
<evidence type="ECO:0000313" key="2">
    <source>
        <dbReference type="Proteomes" id="UP000007841"/>
    </source>
</evidence>
<dbReference type="GeneID" id="11846862"/>
<sequence length="37" mass="4193">MVRSSILSLERSIETNAENGGGVYLYYPTLSRDGEQW</sequence>
<dbReference type="Proteomes" id="UP000007841">
    <property type="component" value="Chromosome"/>
</dbReference>
<protein>
    <submittedName>
        <fullName evidence="1">Uncharacterized protein</fullName>
    </submittedName>
</protein>
<dbReference type="EMBL" id="CP003200">
    <property type="protein sequence ID" value="AEW60545.1"/>
    <property type="molecule type" value="Genomic_DNA"/>
</dbReference>
<reference evidence="1 2" key="1">
    <citation type="journal article" date="2012" name="J. Bacteriol.">
        <title>Complete genome sequence of Klebsiella pneumoniae subsp. pneumoniae HS11286, a multidrug-resistant strain isolated from human sputum.</title>
        <authorList>
            <person name="Liu P."/>
            <person name="Li P."/>
            <person name="Jiang X."/>
            <person name="Bi D."/>
            <person name="Xie Y."/>
            <person name="Tai C."/>
            <person name="Deng Z."/>
            <person name="Rajakumar K."/>
            <person name="Ou H.Y."/>
        </authorList>
    </citation>
    <scope>NUCLEOTIDE SEQUENCE [LARGE SCALE GENOMIC DNA]</scope>
    <source>
        <strain evidence="1 2">HS11286</strain>
    </source>
</reference>